<dbReference type="InterPro" id="IPR009057">
    <property type="entry name" value="Homeodomain-like_sf"/>
</dbReference>
<keyword evidence="9" id="KW-1185">Reference proteome</keyword>
<reference evidence="8 9" key="1">
    <citation type="submission" date="2017-12" db="EMBL/GenBank/DDBJ databases">
        <title>Gene loss provides genomic basis for host adaptation in cereal stripe rust fungi.</title>
        <authorList>
            <person name="Xia C."/>
        </authorList>
    </citation>
    <scope>NUCLEOTIDE SEQUENCE [LARGE SCALE GENOMIC DNA]</scope>
    <source>
        <strain evidence="8 9">93TX-2</strain>
    </source>
</reference>
<accession>A0A2S4W9U2</accession>
<evidence type="ECO:0000256" key="2">
    <source>
        <dbReference type="ARBA" id="ARBA00022771"/>
    </source>
</evidence>
<feature type="region of interest" description="Disordered" evidence="4">
    <location>
        <begin position="214"/>
        <end position="237"/>
    </location>
</feature>
<keyword evidence="1" id="KW-0479">Metal-binding</keyword>
<feature type="domain" description="Myb-like" evidence="5">
    <location>
        <begin position="134"/>
        <end position="178"/>
    </location>
</feature>
<reference evidence="9" key="2">
    <citation type="journal article" date="2018" name="BMC Genomics">
        <title>Genomic insights into host adaptation between the wheat stripe rust pathogen (Puccinia striiformis f. sp. tritici) and the barley stripe rust pathogen (Puccinia striiformis f. sp. hordei).</title>
        <authorList>
            <person name="Xia C."/>
            <person name="Wang M."/>
            <person name="Yin C."/>
            <person name="Cornejo O.E."/>
            <person name="Hulbert S.H."/>
            <person name="Chen X."/>
        </authorList>
    </citation>
    <scope>NUCLEOTIDE SEQUENCE [LARGE SCALE GENOMIC DNA]</scope>
    <source>
        <strain evidence="9">93TX-2</strain>
    </source>
</reference>
<dbReference type="PANTHER" id="PTHR12374:SF20">
    <property type="entry name" value="TRANSCRIPTIONAL ADAPTER 2-ALPHA"/>
    <property type="match status" value="1"/>
</dbReference>
<dbReference type="PROSITE" id="PS51293">
    <property type="entry name" value="SANT"/>
    <property type="match status" value="1"/>
</dbReference>
<protein>
    <recommendedName>
        <fullName evidence="10">Transcriptional adapter 2</fullName>
    </recommendedName>
</protein>
<dbReference type="PANTHER" id="PTHR12374">
    <property type="entry name" value="TRANSCRIPTIONAL ADAPTOR 2 ADA2 -RELATED"/>
    <property type="match status" value="1"/>
</dbReference>
<dbReference type="InterPro" id="IPR041983">
    <property type="entry name" value="ADA2-like_ZZ"/>
</dbReference>
<evidence type="ECO:0000259" key="7">
    <source>
        <dbReference type="PROSITE" id="PS51294"/>
    </source>
</evidence>
<dbReference type="Pfam" id="PF25299">
    <property type="entry name" value="ZZ_ADA2"/>
    <property type="match status" value="1"/>
</dbReference>
<dbReference type="GO" id="GO:0003713">
    <property type="term" value="F:transcription coactivator activity"/>
    <property type="evidence" value="ECO:0007669"/>
    <property type="project" value="TreeGrafter"/>
</dbReference>
<dbReference type="InterPro" id="IPR001005">
    <property type="entry name" value="SANT/Myb"/>
</dbReference>
<keyword evidence="2" id="KW-0863">Zinc-finger</keyword>
<evidence type="ECO:0000259" key="6">
    <source>
        <dbReference type="PROSITE" id="PS51293"/>
    </source>
</evidence>
<organism evidence="8 9">
    <name type="scientific">Puccinia striiformis</name>
    <dbReference type="NCBI Taxonomy" id="27350"/>
    <lineage>
        <taxon>Eukaryota</taxon>
        <taxon>Fungi</taxon>
        <taxon>Dikarya</taxon>
        <taxon>Basidiomycota</taxon>
        <taxon>Pucciniomycotina</taxon>
        <taxon>Pucciniomycetes</taxon>
        <taxon>Pucciniales</taxon>
        <taxon>Pucciniaceae</taxon>
        <taxon>Puccinia</taxon>
    </lineage>
</organism>
<evidence type="ECO:0000259" key="5">
    <source>
        <dbReference type="PROSITE" id="PS50090"/>
    </source>
</evidence>
<dbReference type="Gene3D" id="3.30.60.90">
    <property type="match status" value="1"/>
</dbReference>
<dbReference type="GO" id="GO:0005634">
    <property type="term" value="C:nucleus"/>
    <property type="evidence" value="ECO:0007669"/>
    <property type="project" value="TreeGrafter"/>
</dbReference>
<dbReference type="InterPro" id="IPR000433">
    <property type="entry name" value="Znf_ZZ"/>
</dbReference>
<feature type="region of interest" description="Disordered" evidence="4">
    <location>
        <begin position="276"/>
        <end position="351"/>
    </location>
</feature>
<feature type="compositionally biased region" description="Basic and acidic residues" evidence="4">
    <location>
        <begin position="289"/>
        <end position="302"/>
    </location>
</feature>
<feature type="region of interest" description="Disordered" evidence="4">
    <location>
        <begin position="370"/>
        <end position="410"/>
    </location>
</feature>
<dbReference type="FunFam" id="1.10.10.60:FF:000115">
    <property type="entry name" value="Transcriptional adapter 2"/>
    <property type="match status" value="1"/>
</dbReference>
<dbReference type="InterPro" id="IPR017930">
    <property type="entry name" value="Myb_dom"/>
</dbReference>
<dbReference type="Proteomes" id="UP000238274">
    <property type="component" value="Unassembled WGS sequence"/>
</dbReference>
<dbReference type="PROSITE" id="PS50090">
    <property type="entry name" value="MYB_LIKE"/>
    <property type="match status" value="1"/>
</dbReference>
<dbReference type="AlphaFoldDB" id="A0A2S4W9U2"/>
<feature type="domain" description="HTH myb-type" evidence="7">
    <location>
        <begin position="134"/>
        <end position="182"/>
    </location>
</feature>
<dbReference type="GO" id="GO:0008270">
    <property type="term" value="F:zinc ion binding"/>
    <property type="evidence" value="ECO:0007669"/>
    <property type="project" value="UniProtKB-KW"/>
</dbReference>
<dbReference type="GO" id="GO:0070461">
    <property type="term" value="C:SAGA-type complex"/>
    <property type="evidence" value="ECO:0007669"/>
    <property type="project" value="TreeGrafter"/>
</dbReference>
<dbReference type="GO" id="GO:0003682">
    <property type="term" value="F:chromatin binding"/>
    <property type="evidence" value="ECO:0007669"/>
    <property type="project" value="TreeGrafter"/>
</dbReference>
<dbReference type="Pfam" id="PF22941">
    <property type="entry name" value="TADA2A-like_3rd"/>
    <property type="match status" value="2"/>
</dbReference>
<feature type="domain" description="SANT" evidence="6">
    <location>
        <begin position="129"/>
        <end position="182"/>
    </location>
</feature>
<dbReference type="SUPFAM" id="SSF46689">
    <property type="entry name" value="Homeodomain-like"/>
    <property type="match status" value="1"/>
</dbReference>
<name>A0A2S4W9U2_9BASI</name>
<dbReference type="CDD" id="cd02335">
    <property type="entry name" value="ZZ_ADA2"/>
    <property type="match status" value="1"/>
</dbReference>
<evidence type="ECO:0000256" key="3">
    <source>
        <dbReference type="ARBA" id="ARBA00022833"/>
    </source>
</evidence>
<dbReference type="InterPro" id="IPR055141">
    <property type="entry name" value="TADA2A_B-like_dom"/>
</dbReference>
<evidence type="ECO:0000256" key="4">
    <source>
        <dbReference type="SAM" id="MobiDB-lite"/>
    </source>
</evidence>
<dbReference type="CDD" id="cd00167">
    <property type="entry name" value="SANT"/>
    <property type="match status" value="1"/>
</dbReference>
<dbReference type="OrthoDB" id="270417at2759"/>
<feature type="region of interest" description="Disordered" evidence="4">
    <location>
        <begin position="1"/>
        <end position="21"/>
    </location>
</feature>
<keyword evidence="3" id="KW-0862">Zinc</keyword>
<feature type="region of interest" description="Disordered" evidence="4">
    <location>
        <begin position="520"/>
        <end position="539"/>
    </location>
</feature>
<dbReference type="GO" id="GO:0006357">
    <property type="term" value="P:regulation of transcription by RNA polymerase II"/>
    <property type="evidence" value="ECO:0007669"/>
    <property type="project" value="TreeGrafter"/>
</dbReference>
<dbReference type="InterPro" id="IPR017884">
    <property type="entry name" value="SANT_dom"/>
</dbReference>
<dbReference type="VEuPathDB" id="FungiDB:PSTT_00663"/>
<evidence type="ECO:0000313" key="9">
    <source>
        <dbReference type="Proteomes" id="UP000238274"/>
    </source>
</evidence>
<evidence type="ECO:0000256" key="1">
    <source>
        <dbReference type="ARBA" id="ARBA00022723"/>
    </source>
</evidence>
<gene>
    <name evidence="8" type="ORF">PSHT_05721</name>
</gene>
<evidence type="ECO:0000313" key="8">
    <source>
        <dbReference type="EMBL" id="POW18532.1"/>
    </source>
</evidence>
<evidence type="ECO:0008006" key="10">
    <source>
        <dbReference type="Google" id="ProtNLM"/>
    </source>
</evidence>
<dbReference type="InterPro" id="IPR043145">
    <property type="entry name" value="Znf_ZZ_sf"/>
</dbReference>
<dbReference type="Pfam" id="PF00249">
    <property type="entry name" value="Myb_DNA-binding"/>
    <property type="match status" value="1"/>
</dbReference>
<dbReference type="EMBL" id="PKSM01000064">
    <property type="protein sequence ID" value="POW18532.1"/>
    <property type="molecule type" value="Genomic_DNA"/>
</dbReference>
<dbReference type="VEuPathDB" id="FungiDB:PSHT_05721"/>
<reference evidence="9" key="3">
    <citation type="journal article" date="2018" name="Mol. Plant Microbe Interact.">
        <title>Genome sequence resources for the wheat stripe rust pathogen (Puccinia striiformis f. sp. tritici) and the barley stripe rust pathogen (Puccinia striiformis f. sp. hordei).</title>
        <authorList>
            <person name="Xia C."/>
            <person name="Wang M."/>
            <person name="Yin C."/>
            <person name="Cornejo O.E."/>
            <person name="Hulbert S.H."/>
            <person name="Chen X."/>
        </authorList>
    </citation>
    <scope>NUCLEOTIDE SEQUENCE [LARGE SCALE GENOMIC DNA]</scope>
    <source>
        <strain evidence="9">93TX-2</strain>
    </source>
</reference>
<feature type="compositionally biased region" description="Acidic residues" evidence="4">
    <location>
        <begin position="390"/>
        <end position="410"/>
    </location>
</feature>
<sequence length="539" mass="61391">MTATKRKTNKNQTNETATKPAAGTSGVKYHCDGCSADISNTVRIRCAHRQNVTTNLGAQTLTQSALVCDNFDLCGQCYCEGKEIGQHKAWHDYRVIVCKFLSSSHQSGSMGYLPYWMPFLRQEPHSVPIFTEDWGADEELLLIEACQIYGLGNWSDIADHVGNGRTKEEVERHYLDVFIGSDDYPLPSTMSPYQPVDARIDIDQDEFQARKKSRLEEVHARPLQLPPPKPVSSAPTNHEIAGFMPGRLDFEIEWENEAENAIKDLSFGRVYRFGGDSQPENLLEEGDQAEQKDENDTAHNQDDETTCADSAKKRKRVVGSGAGKTTQRTDEHTTRNEAVQDPSAQETDGKEIETDARDLMPSCSVDPLQIAHSPKQKAKSKQKEKAEQKADEEDDNEEVDEEPPLSDEPDLDLELKLAILEIYNDKYDRRLQAKAVIFDRNLLEYKKIQAAERKLPKEIRDLVIRIKPFARLQTATDHAKFQEGLIHEMALRKRVAELQEYRKMGITTLADAEKYEKEKAAREKRWHQNSYPPVRERRM</sequence>
<dbReference type="PROSITE" id="PS51294">
    <property type="entry name" value="HTH_MYB"/>
    <property type="match status" value="1"/>
</dbReference>
<dbReference type="SUPFAM" id="SSF57850">
    <property type="entry name" value="RING/U-box"/>
    <property type="match status" value="1"/>
</dbReference>
<dbReference type="Gene3D" id="1.10.10.60">
    <property type="entry name" value="Homeodomain-like"/>
    <property type="match status" value="1"/>
</dbReference>
<comment type="caution">
    <text evidence="8">The sequence shown here is derived from an EMBL/GenBank/DDBJ whole genome shotgun (WGS) entry which is preliminary data.</text>
</comment>
<proteinExistence type="predicted"/>
<dbReference type="GO" id="GO:0006338">
    <property type="term" value="P:chromatin remodeling"/>
    <property type="evidence" value="ECO:0007669"/>
    <property type="project" value="TreeGrafter"/>
</dbReference>
<dbReference type="SMART" id="SM00717">
    <property type="entry name" value="SANT"/>
    <property type="match status" value="1"/>
</dbReference>